<protein>
    <submittedName>
        <fullName evidence="2">Uncharacterized protein</fullName>
    </submittedName>
</protein>
<name>A0A7G2CBL7_9TRYP</name>
<evidence type="ECO:0000313" key="3">
    <source>
        <dbReference type="Proteomes" id="UP000515908"/>
    </source>
</evidence>
<keyword evidence="1" id="KW-1133">Transmembrane helix</keyword>
<feature type="transmembrane region" description="Helical" evidence="1">
    <location>
        <begin position="23"/>
        <end position="43"/>
    </location>
</feature>
<evidence type="ECO:0000256" key="1">
    <source>
        <dbReference type="SAM" id="Phobius"/>
    </source>
</evidence>
<proteinExistence type="predicted"/>
<keyword evidence="3" id="KW-1185">Reference proteome</keyword>
<dbReference type="Proteomes" id="UP000515908">
    <property type="component" value="Chromosome 06"/>
</dbReference>
<sequence>MAKTLDPLVGSGALPHRNTIRSLLLFVLLSCVGTLALYFYTLYYENSTVSLSHLMEHIDCHNIGTVGGEKSLIKEIKENHPEGFQFYYDYWVEMKLPPPSLYHVAMWTTEGESEKENKQVLDGIHDTLNVISERLSHYTKQSSPQTKHSANVLSKSVRQVSPPVQESLLETPFATEEEAIHFFGPLAAVEQGMLPSLRHTSSTDNSKESELFSISFFTAYQVNGGARHYPKSLFPFLKLEDHVWCAVRDVLTKSAFCVFFEESFAAESGPVAKTVEAALSSLLADFVHVKNFRKRDPASSPTDHALLLFEATKQLYACQYATRSIQTLMDSLKENVNVHITADMVPLYSHLEELIFQTHANHHHKKNEVVVDTRYVLLARAADNLRLHPMLTPQLSIPPDQMYVSHATLLLPFLLTLLMAMRFLVEDRRGAKAAAKTKVD</sequence>
<gene>
    <name evidence="2" type="ORF">ADEAN_000359400</name>
</gene>
<organism evidence="2 3">
    <name type="scientific">Angomonas deanei</name>
    <dbReference type="NCBI Taxonomy" id="59799"/>
    <lineage>
        <taxon>Eukaryota</taxon>
        <taxon>Discoba</taxon>
        <taxon>Euglenozoa</taxon>
        <taxon>Kinetoplastea</taxon>
        <taxon>Metakinetoplastina</taxon>
        <taxon>Trypanosomatida</taxon>
        <taxon>Trypanosomatidae</taxon>
        <taxon>Strigomonadinae</taxon>
        <taxon>Angomonas</taxon>
    </lineage>
</organism>
<accession>A0A7G2CBL7</accession>
<dbReference type="VEuPathDB" id="TriTrypDB:ADEAN_000359400"/>
<keyword evidence="1" id="KW-0472">Membrane</keyword>
<evidence type="ECO:0000313" key="2">
    <source>
        <dbReference type="EMBL" id="CAD2216133.1"/>
    </source>
</evidence>
<dbReference type="AlphaFoldDB" id="A0A7G2CBL7"/>
<reference evidence="2 3" key="1">
    <citation type="submission" date="2020-08" db="EMBL/GenBank/DDBJ databases">
        <authorList>
            <person name="Newling K."/>
            <person name="Davey J."/>
            <person name="Forrester S."/>
        </authorList>
    </citation>
    <scope>NUCLEOTIDE SEQUENCE [LARGE SCALE GENOMIC DNA]</scope>
    <source>
        <strain evidence="3">Crithidia deanei Carvalho (ATCC PRA-265)</strain>
    </source>
</reference>
<keyword evidence="1" id="KW-0812">Transmembrane</keyword>
<dbReference type="EMBL" id="LR877150">
    <property type="protein sequence ID" value="CAD2216133.1"/>
    <property type="molecule type" value="Genomic_DNA"/>
</dbReference>
<feature type="transmembrane region" description="Helical" evidence="1">
    <location>
        <begin position="403"/>
        <end position="425"/>
    </location>
</feature>